<reference evidence="2 3" key="1">
    <citation type="journal article" date="2013" name="Genome Biol.">
        <title>Genome of Acanthamoeba castellanii highlights extensive lateral gene transfer and early evolution of tyrosine kinase signaling.</title>
        <authorList>
            <person name="Clarke M."/>
            <person name="Lohan A.J."/>
            <person name="Liu B."/>
            <person name="Lagkouvardos I."/>
            <person name="Roy S."/>
            <person name="Zafar N."/>
            <person name="Bertelli C."/>
            <person name="Schilde C."/>
            <person name="Kianianmomeni A."/>
            <person name="Burglin T.R."/>
            <person name="Frech C."/>
            <person name="Turcotte B."/>
            <person name="Kopec K.O."/>
            <person name="Synnott J.M."/>
            <person name="Choo C."/>
            <person name="Paponov I."/>
            <person name="Finkler A."/>
            <person name="Soon Heng Tan C."/>
            <person name="Hutchins A.P."/>
            <person name="Weinmeier T."/>
            <person name="Rattei T."/>
            <person name="Chu J.S."/>
            <person name="Gimenez G."/>
            <person name="Irimia M."/>
            <person name="Rigden D.J."/>
            <person name="Fitzpatrick D.A."/>
            <person name="Lorenzo-Morales J."/>
            <person name="Bateman A."/>
            <person name="Chiu C.H."/>
            <person name="Tang P."/>
            <person name="Hegemann P."/>
            <person name="Fromm H."/>
            <person name="Raoult D."/>
            <person name="Greub G."/>
            <person name="Miranda-Saavedra D."/>
            <person name="Chen N."/>
            <person name="Nash P."/>
            <person name="Ginger M.L."/>
            <person name="Horn M."/>
            <person name="Schaap P."/>
            <person name="Caler L."/>
            <person name="Loftus B."/>
        </authorList>
    </citation>
    <scope>NUCLEOTIDE SEQUENCE [LARGE SCALE GENOMIC DNA]</scope>
    <source>
        <strain evidence="2 3">Neff</strain>
    </source>
</reference>
<dbReference type="GO" id="GO:0006749">
    <property type="term" value="P:glutathione metabolic process"/>
    <property type="evidence" value="ECO:0007669"/>
    <property type="project" value="TreeGrafter"/>
</dbReference>
<dbReference type="Gene3D" id="3.40.30.10">
    <property type="entry name" value="Glutaredoxin"/>
    <property type="match status" value="1"/>
</dbReference>
<dbReference type="Proteomes" id="UP000011083">
    <property type="component" value="Unassembled WGS sequence"/>
</dbReference>
<gene>
    <name evidence="2" type="ORF">ACA1_263920</name>
</gene>
<dbReference type="Pfam" id="PF01323">
    <property type="entry name" value="DSBA"/>
    <property type="match status" value="1"/>
</dbReference>
<name>L8H1Y6_ACACF</name>
<dbReference type="AlphaFoldDB" id="L8H1Y6"/>
<sequence>CWWRSCSLGLPAHIRKLGRHFLGYCGPPRRTRAQGKKLGELVRLEEGEWRGLVTVVLRPFFLGAVMQATDNKPPALVPAKGRYMGRDLNRLSRALGLRVRIPSRFPALTLLAQRVLVALDRHDRASTSGAQGQRRLRAVSKRLWQIYWEEDGDLNDVPTLTAALVASGCTEEEAALLLQNAPSAEVKDELKAATDEAVKRGAFGAPIFFVRRASEPTEKAQMHFGADRWGGSGTSPRRRTTSRDHPFVVSWIGDLVPQHEQGLKVCQPYLEFHSCVAKIFSIFQWARSMGSRSLP</sequence>
<dbReference type="GO" id="GO:0004364">
    <property type="term" value="F:glutathione transferase activity"/>
    <property type="evidence" value="ECO:0007669"/>
    <property type="project" value="TreeGrafter"/>
</dbReference>
<dbReference type="SUPFAM" id="SSF52833">
    <property type="entry name" value="Thioredoxin-like"/>
    <property type="match status" value="1"/>
</dbReference>
<proteinExistence type="predicted"/>
<dbReference type="OMA" id="ECTNSKG"/>
<organism evidence="2 3">
    <name type="scientific">Acanthamoeba castellanii (strain ATCC 30010 / Neff)</name>
    <dbReference type="NCBI Taxonomy" id="1257118"/>
    <lineage>
        <taxon>Eukaryota</taxon>
        <taxon>Amoebozoa</taxon>
        <taxon>Discosea</taxon>
        <taxon>Longamoebia</taxon>
        <taxon>Centramoebida</taxon>
        <taxon>Acanthamoebidae</taxon>
        <taxon>Acanthamoeba</taxon>
    </lineage>
</organism>
<dbReference type="GO" id="GO:0005739">
    <property type="term" value="C:mitochondrion"/>
    <property type="evidence" value="ECO:0007669"/>
    <property type="project" value="TreeGrafter"/>
</dbReference>
<dbReference type="PANTHER" id="PTHR42943">
    <property type="entry name" value="GLUTATHIONE S-TRANSFERASE KAPPA"/>
    <property type="match status" value="1"/>
</dbReference>
<dbReference type="OrthoDB" id="4664297at2759"/>
<evidence type="ECO:0000313" key="2">
    <source>
        <dbReference type="EMBL" id="ELR19222.1"/>
    </source>
</evidence>
<dbReference type="KEGG" id="acan:ACA1_263920"/>
<dbReference type="InterPro" id="IPR001853">
    <property type="entry name" value="DSBA-like_thioredoxin_dom"/>
</dbReference>
<dbReference type="GO" id="GO:0005777">
    <property type="term" value="C:peroxisome"/>
    <property type="evidence" value="ECO:0007669"/>
    <property type="project" value="TreeGrafter"/>
</dbReference>
<dbReference type="RefSeq" id="XP_004341307.1">
    <property type="nucleotide sequence ID" value="XM_004341259.1"/>
</dbReference>
<protein>
    <submittedName>
        <fullName evidence="2">Glutathione Stransferase kappa 1, putative</fullName>
    </submittedName>
</protein>
<dbReference type="GeneID" id="14919995"/>
<dbReference type="EMBL" id="KB007933">
    <property type="protein sequence ID" value="ELR19222.1"/>
    <property type="molecule type" value="Genomic_DNA"/>
</dbReference>
<evidence type="ECO:0000259" key="1">
    <source>
        <dbReference type="Pfam" id="PF01323"/>
    </source>
</evidence>
<dbReference type="InterPro" id="IPR051924">
    <property type="entry name" value="GST_Kappa/NadH"/>
</dbReference>
<feature type="domain" description="DSBA-like thioredoxin" evidence="1">
    <location>
        <begin position="49"/>
        <end position="229"/>
    </location>
</feature>
<dbReference type="GO" id="GO:0004602">
    <property type="term" value="F:glutathione peroxidase activity"/>
    <property type="evidence" value="ECO:0007669"/>
    <property type="project" value="TreeGrafter"/>
</dbReference>
<dbReference type="VEuPathDB" id="AmoebaDB:ACA1_263920"/>
<keyword evidence="3" id="KW-1185">Reference proteome</keyword>
<evidence type="ECO:0000313" key="3">
    <source>
        <dbReference type="Proteomes" id="UP000011083"/>
    </source>
</evidence>
<feature type="non-terminal residue" evidence="2">
    <location>
        <position position="1"/>
    </location>
</feature>
<keyword evidence="2" id="KW-0808">Transferase</keyword>
<dbReference type="PANTHER" id="PTHR42943:SF2">
    <property type="entry name" value="GLUTATHIONE S-TRANSFERASE KAPPA 1"/>
    <property type="match status" value="1"/>
</dbReference>
<dbReference type="InterPro" id="IPR036249">
    <property type="entry name" value="Thioredoxin-like_sf"/>
</dbReference>
<dbReference type="STRING" id="1257118.L8H1Y6"/>
<accession>L8H1Y6</accession>